<dbReference type="HOGENOM" id="CLU_2483681_0_0_1"/>
<accession>A0A0C9WMY0</accession>
<dbReference type="AlphaFoldDB" id="A0A0C9WMY0"/>
<dbReference type="Proteomes" id="UP000054477">
    <property type="component" value="Unassembled WGS sequence"/>
</dbReference>
<dbReference type="EMBL" id="KN838665">
    <property type="protein sequence ID" value="KIJ98604.1"/>
    <property type="molecule type" value="Genomic_DNA"/>
</dbReference>
<keyword evidence="2" id="KW-1185">Reference proteome</keyword>
<reference evidence="2" key="2">
    <citation type="submission" date="2015-01" db="EMBL/GenBank/DDBJ databases">
        <title>Evolutionary Origins and Diversification of the Mycorrhizal Mutualists.</title>
        <authorList>
            <consortium name="DOE Joint Genome Institute"/>
            <consortium name="Mycorrhizal Genomics Consortium"/>
            <person name="Kohler A."/>
            <person name="Kuo A."/>
            <person name="Nagy L.G."/>
            <person name="Floudas D."/>
            <person name="Copeland A."/>
            <person name="Barry K.W."/>
            <person name="Cichocki N."/>
            <person name="Veneault-Fourrey C."/>
            <person name="LaButti K."/>
            <person name="Lindquist E.A."/>
            <person name="Lipzen A."/>
            <person name="Lundell T."/>
            <person name="Morin E."/>
            <person name="Murat C."/>
            <person name="Riley R."/>
            <person name="Ohm R."/>
            <person name="Sun H."/>
            <person name="Tunlid A."/>
            <person name="Henrissat B."/>
            <person name="Grigoriev I.V."/>
            <person name="Hibbett D.S."/>
            <person name="Martin F."/>
        </authorList>
    </citation>
    <scope>NUCLEOTIDE SEQUENCE [LARGE SCALE GENOMIC DNA]</scope>
    <source>
        <strain evidence="2">LaAM-08-1</strain>
    </source>
</reference>
<organism evidence="1 2">
    <name type="scientific">Laccaria amethystina LaAM-08-1</name>
    <dbReference type="NCBI Taxonomy" id="1095629"/>
    <lineage>
        <taxon>Eukaryota</taxon>
        <taxon>Fungi</taxon>
        <taxon>Dikarya</taxon>
        <taxon>Basidiomycota</taxon>
        <taxon>Agaricomycotina</taxon>
        <taxon>Agaricomycetes</taxon>
        <taxon>Agaricomycetidae</taxon>
        <taxon>Agaricales</taxon>
        <taxon>Agaricineae</taxon>
        <taxon>Hydnangiaceae</taxon>
        <taxon>Laccaria</taxon>
    </lineage>
</organism>
<reference evidence="1 2" key="1">
    <citation type="submission" date="2014-04" db="EMBL/GenBank/DDBJ databases">
        <authorList>
            <consortium name="DOE Joint Genome Institute"/>
            <person name="Kuo A."/>
            <person name="Kohler A."/>
            <person name="Nagy L.G."/>
            <person name="Floudas D."/>
            <person name="Copeland A."/>
            <person name="Barry K.W."/>
            <person name="Cichocki N."/>
            <person name="Veneault-Fourrey C."/>
            <person name="LaButti K."/>
            <person name="Lindquist E.A."/>
            <person name="Lipzen A."/>
            <person name="Lundell T."/>
            <person name="Morin E."/>
            <person name="Murat C."/>
            <person name="Sun H."/>
            <person name="Tunlid A."/>
            <person name="Henrissat B."/>
            <person name="Grigoriev I.V."/>
            <person name="Hibbett D.S."/>
            <person name="Martin F."/>
            <person name="Nordberg H.P."/>
            <person name="Cantor M.N."/>
            <person name="Hua S.X."/>
        </authorList>
    </citation>
    <scope>NUCLEOTIDE SEQUENCE [LARGE SCALE GENOMIC DNA]</scope>
    <source>
        <strain evidence="1 2">LaAM-08-1</strain>
    </source>
</reference>
<name>A0A0C9WMY0_9AGAR</name>
<evidence type="ECO:0000313" key="2">
    <source>
        <dbReference type="Proteomes" id="UP000054477"/>
    </source>
</evidence>
<proteinExistence type="predicted"/>
<gene>
    <name evidence="1" type="ORF">K443DRAFT_680635</name>
</gene>
<protein>
    <submittedName>
        <fullName evidence="1">Uncharacterized protein</fullName>
    </submittedName>
</protein>
<sequence>MLPPSPAFQESLVDRLASLLSRHTIIFPWGPKFISITCTAVLPGPSCISVHPTVTNPRYEIYIAVGWTYSEDGAKLAAPAGDIDHGP</sequence>
<evidence type="ECO:0000313" key="1">
    <source>
        <dbReference type="EMBL" id="KIJ98604.1"/>
    </source>
</evidence>